<accession>A0A0A2EVY9</accession>
<feature type="binding site" evidence="6">
    <location>
        <position position="108"/>
    </location>
    <ligand>
        <name>a divalent metal cation</name>
        <dbReference type="ChEBI" id="CHEBI:60240"/>
        <label>1</label>
    </ligand>
</feature>
<dbReference type="eggNOG" id="COG0327">
    <property type="taxonomic scope" value="Bacteria"/>
</dbReference>
<name>A0A0A2EVY9_PORCN</name>
<dbReference type="PIRSF" id="PIRSF037489">
    <property type="entry name" value="UCP037489_NIF3_YqfO"/>
    <property type="match status" value="1"/>
</dbReference>
<comment type="similarity">
    <text evidence="1 5">Belongs to the GTP cyclohydrolase I type 2/NIF3 family.</text>
</comment>
<evidence type="ECO:0000256" key="2">
    <source>
        <dbReference type="ARBA" id="ARBA00011643"/>
    </source>
</evidence>
<keyword evidence="4 5" id="KW-0479">Metal-binding</keyword>
<dbReference type="RefSeq" id="WP_036851198.1">
    <property type="nucleotide sequence ID" value="NZ_JQJD01000024.1"/>
</dbReference>
<feature type="binding site" evidence="6">
    <location>
        <position position="336"/>
    </location>
    <ligand>
        <name>a divalent metal cation</name>
        <dbReference type="ChEBI" id="CHEBI:60240"/>
        <label>1</label>
    </ligand>
</feature>
<dbReference type="Gene3D" id="3.30.70.120">
    <property type="match status" value="1"/>
</dbReference>
<dbReference type="GO" id="GO:0046872">
    <property type="term" value="F:metal ion binding"/>
    <property type="evidence" value="ECO:0007669"/>
    <property type="project" value="UniProtKB-UniRule"/>
</dbReference>
<dbReference type="AlphaFoldDB" id="A0A0A2EVY9"/>
<dbReference type="NCBIfam" id="TIGR00486">
    <property type="entry name" value="YbgI_SA1388"/>
    <property type="match status" value="1"/>
</dbReference>
<dbReference type="Gene3D" id="3.40.1390.30">
    <property type="entry name" value="NIF3 (NGG1p interacting factor 3)-like"/>
    <property type="match status" value="1"/>
</dbReference>
<dbReference type="GO" id="GO:0005737">
    <property type="term" value="C:cytoplasm"/>
    <property type="evidence" value="ECO:0007669"/>
    <property type="project" value="TreeGrafter"/>
</dbReference>
<dbReference type="InterPro" id="IPR017221">
    <property type="entry name" value="DUF34/NIF3_bac"/>
</dbReference>
<evidence type="ECO:0000256" key="5">
    <source>
        <dbReference type="PIRNR" id="PIRNR037489"/>
    </source>
</evidence>
<protein>
    <recommendedName>
        <fullName evidence="3 5">GTP cyclohydrolase 1 type 2 homolog</fullName>
    </recommendedName>
</protein>
<comment type="caution">
    <text evidence="7">The sequence shown here is derived from an EMBL/GenBank/DDBJ whole genome shotgun (WGS) entry which is preliminary data.</text>
</comment>
<dbReference type="InterPro" id="IPR036069">
    <property type="entry name" value="DUF34/NIF3_sf"/>
</dbReference>
<dbReference type="FunFam" id="3.40.1390.30:FF:000001">
    <property type="entry name" value="GTP cyclohydrolase 1 type 2"/>
    <property type="match status" value="1"/>
</dbReference>
<comment type="subunit">
    <text evidence="2">Homohexamer.</text>
</comment>
<dbReference type="OrthoDB" id="9792792at2"/>
<dbReference type="InterPro" id="IPR015867">
    <property type="entry name" value="N-reg_PII/ATP_PRibTrfase_C"/>
</dbReference>
<feature type="binding site" evidence="6">
    <location>
        <position position="70"/>
    </location>
    <ligand>
        <name>a divalent metal cation</name>
        <dbReference type="ChEBI" id="CHEBI:60240"/>
        <label>1</label>
    </ligand>
</feature>
<evidence type="ECO:0000313" key="7">
    <source>
        <dbReference type="EMBL" id="KGN81675.1"/>
    </source>
</evidence>
<dbReference type="EMBL" id="JQJD01000024">
    <property type="protein sequence ID" value="KGN81675.1"/>
    <property type="molecule type" value="Genomic_DNA"/>
</dbReference>
<dbReference type="PANTHER" id="PTHR13799:SF14">
    <property type="entry name" value="GTP CYCLOHYDROLASE 1 TYPE 2 HOMOLOG"/>
    <property type="match status" value="1"/>
</dbReference>
<dbReference type="SUPFAM" id="SSF102705">
    <property type="entry name" value="NIF3 (NGG1p interacting factor 3)-like"/>
    <property type="match status" value="1"/>
</dbReference>
<organism evidence="7 8">
    <name type="scientific">Porphyromonas cangingivalis</name>
    <dbReference type="NCBI Taxonomy" id="36874"/>
    <lineage>
        <taxon>Bacteria</taxon>
        <taxon>Pseudomonadati</taxon>
        <taxon>Bacteroidota</taxon>
        <taxon>Bacteroidia</taxon>
        <taxon>Bacteroidales</taxon>
        <taxon>Porphyromonadaceae</taxon>
        <taxon>Porphyromonas</taxon>
    </lineage>
</organism>
<dbReference type="Pfam" id="PF01784">
    <property type="entry name" value="DUF34_NIF3"/>
    <property type="match status" value="1"/>
</dbReference>
<feature type="binding site" evidence="6">
    <location>
        <position position="332"/>
    </location>
    <ligand>
        <name>a divalent metal cation</name>
        <dbReference type="ChEBI" id="CHEBI:60240"/>
        <label>1</label>
    </ligand>
</feature>
<dbReference type="Proteomes" id="UP000030125">
    <property type="component" value="Unassembled WGS sequence"/>
</dbReference>
<evidence type="ECO:0000256" key="4">
    <source>
        <dbReference type="ARBA" id="ARBA00022723"/>
    </source>
</evidence>
<evidence type="ECO:0000256" key="1">
    <source>
        <dbReference type="ARBA" id="ARBA00006964"/>
    </source>
</evidence>
<evidence type="ECO:0000256" key="3">
    <source>
        <dbReference type="ARBA" id="ARBA00022112"/>
    </source>
</evidence>
<sequence length="370" mass="41256">MKQDTFSIKEVIRYLDSEIPRSLQEGYDNCGLQVSAERDELTGILLAVDITEEVIHEAIETGCNLIVTHHPLLFKGVKQISQRTYIERAVRLAIKNDIAIYAAHTNLDNLKGGVNYKWADMMGLENCRTITPLEQSIYKLIVYVPNSHADAIRLALRDNGVGVQGAYDGCSFAVGGQGRFRALDGSDPYVGHQGQWHTEPEEAIFTMCHKHDLSRALGIIRQSHPYEEPVIDVVPIQNTDPAYGAGIVGELPEPITVECLFEKIKDLMPVSVIAHSKVLKPMVRRIAYCGGSGAFLRRAAASVGADIFITGEAKYNDYYDAMDDITLVTIGHYESEELTKSLLRDILCKKMPKFVVRYSARCANPIHYVR</sequence>
<gene>
    <name evidence="7" type="ORF">HQ35_03820</name>
</gene>
<feature type="binding site" evidence="6">
    <location>
        <position position="69"/>
    </location>
    <ligand>
        <name>a divalent metal cation</name>
        <dbReference type="ChEBI" id="CHEBI:60240"/>
        <label>1</label>
    </ligand>
</feature>
<proteinExistence type="inferred from homology"/>
<dbReference type="STRING" id="36874.HQ34_03440"/>
<reference evidence="7 8" key="1">
    <citation type="submission" date="2014-08" db="EMBL/GenBank/DDBJ databases">
        <title>Porphyromonas cangingivalis strain:COT-109_OH1386 Genome sequencing.</title>
        <authorList>
            <person name="Wallis C."/>
            <person name="Deusch O."/>
            <person name="O'Flynn C."/>
            <person name="Davis I."/>
            <person name="Jospin G."/>
            <person name="Darling A.E."/>
            <person name="Coil D.A."/>
            <person name="Alexiev A."/>
            <person name="Horsfall A."/>
            <person name="Kirkwood N."/>
            <person name="Harris S."/>
            <person name="Eisen J.A."/>
        </authorList>
    </citation>
    <scope>NUCLEOTIDE SEQUENCE [LARGE SCALE GENOMIC DNA]</scope>
    <source>
        <strain evidence="8">COT-109 OH1386</strain>
    </source>
</reference>
<evidence type="ECO:0000313" key="8">
    <source>
        <dbReference type="Proteomes" id="UP000030125"/>
    </source>
</evidence>
<dbReference type="InterPro" id="IPR002678">
    <property type="entry name" value="DUF34/NIF3"/>
</dbReference>
<evidence type="ECO:0000256" key="6">
    <source>
        <dbReference type="PIRSR" id="PIRSR602678-1"/>
    </source>
</evidence>
<keyword evidence="8" id="KW-1185">Reference proteome</keyword>
<dbReference type="PANTHER" id="PTHR13799">
    <property type="entry name" value="NGG1 INTERACTING FACTOR 3"/>
    <property type="match status" value="1"/>
</dbReference>